<gene>
    <name evidence="5" type="ORF">BCR33DRAFT_713429</name>
</gene>
<keyword evidence="1" id="KW-0346">Stress response</keyword>
<dbReference type="STRING" id="329046.A0A1Y2CS42"/>
<sequence>MFPTNYFNRQLAPSNSDFFRMMDAFESQSPFLGAVQSRNQQPNTVKTFEPTFDVTETPKEFVVLCDAPGFDKGSISVNLDKQLLTVTGERTDTVTDNNAERHIVERRFGSFTRAIKLPSSVDENDVHAMMESGVLHIRIGKTGVGMSKGKRVMIE</sequence>
<reference evidence="5 6" key="1">
    <citation type="submission" date="2016-07" db="EMBL/GenBank/DDBJ databases">
        <title>Pervasive Adenine N6-methylation of Active Genes in Fungi.</title>
        <authorList>
            <consortium name="DOE Joint Genome Institute"/>
            <person name="Mondo S.J."/>
            <person name="Dannebaum R.O."/>
            <person name="Kuo R.C."/>
            <person name="Labutti K."/>
            <person name="Haridas S."/>
            <person name="Kuo A."/>
            <person name="Salamov A."/>
            <person name="Ahrendt S.R."/>
            <person name="Lipzen A."/>
            <person name="Sullivan W."/>
            <person name="Andreopoulos W.B."/>
            <person name="Clum A."/>
            <person name="Lindquist E."/>
            <person name="Daum C."/>
            <person name="Ramamoorthy G.K."/>
            <person name="Gryganskyi A."/>
            <person name="Culley D."/>
            <person name="Magnuson J.K."/>
            <person name="James T.Y."/>
            <person name="O'Malley M.A."/>
            <person name="Stajich J.E."/>
            <person name="Spatafora J.W."/>
            <person name="Visel A."/>
            <person name="Grigoriev I.V."/>
        </authorList>
    </citation>
    <scope>NUCLEOTIDE SEQUENCE [LARGE SCALE GENOMIC DNA]</scope>
    <source>
        <strain evidence="5 6">JEL800</strain>
    </source>
</reference>
<dbReference type="PANTHER" id="PTHR11527">
    <property type="entry name" value="HEAT-SHOCK PROTEIN 20 FAMILY MEMBER"/>
    <property type="match status" value="1"/>
</dbReference>
<dbReference type="InterPro" id="IPR008978">
    <property type="entry name" value="HSP20-like_chaperone"/>
</dbReference>
<dbReference type="AlphaFoldDB" id="A0A1Y2CS42"/>
<accession>A0A1Y2CS42</accession>
<dbReference type="InterPro" id="IPR002068">
    <property type="entry name" value="A-crystallin/Hsp20_dom"/>
</dbReference>
<comment type="similarity">
    <text evidence="2 3">Belongs to the small heat shock protein (HSP20) family.</text>
</comment>
<feature type="domain" description="SHSP" evidence="4">
    <location>
        <begin position="43"/>
        <end position="155"/>
    </location>
</feature>
<dbReference type="PROSITE" id="PS01031">
    <property type="entry name" value="SHSP"/>
    <property type="match status" value="1"/>
</dbReference>
<evidence type="ECO:0000256" key="2">
    <source>
        <dbReference type="PROSITE-ProRule" id="PRU00285"/>
    </source>
</evidence>
<name>A0A1Y2CS42_9FUNG</name>
<evidence type="ECO:0000313" key="6">
    <source>
        <dbReference type="Proteomes" id="UP000193642"/>
    </source>
</evidence>
<comment type="caution">
    <text evidence="5">The sequence shown here is derived from an EMBL/GenBank/DDBJ whole genome shotgun (WGS) entry which is preliminary data.</text>
</comment>
<dbReference type="CDD" id="cd06464">
    <property type="entry name" value="ACD_sHsps-like"/>
    <property type="match status" value="1"/>
</dbReference>
<evidence type="ECO:0000259" key="4">
    <source>
        <dbReference type="PROSITE" id="PS01031"/>
    </source>
</evidence>
<evidence type="ECO:0000256" key="3">
    <source>
        <dbReference type="RuleBase" id="RU003616"/>
    </source>
</evidence>
<dbReference type="Proteomes" id="UP000193642">
    <property type="component" value="Unassembled WGS sequence"/>
</dbReference>
<dbReference type="OrthoDB" id="1431247at2759"/>
<dbReference type="EMBL" id="MCGO01000008">
    <property type="protein sequence ID" value="ORY49822.1"/>
    <property type="molecule type" value="Genomic_DNA"/>
</dbReference>
<protein>
    <submittedName>
        <fullName evidence="5">HSP20-like chaperone</fullName>
    </submittedName>
</protein>
<evidence type="ECO:0000256" key="1">
    <source>
        <dbReference type="ARBA" id="ARBA00023016"/>
    </source>
</evidence>
<keyword evidence="6" id="KW-1185">Reference proteome</keyword>
<evidence type="ECO:0000313" key="5">
    <source>
        <dbReference type="EMBL" id="ORY49822.1"/>
    </source>
</evidence>
<proteinExistence type="inferred from homology"/>
<dbReference type="Gene3D" id="2.60.40.790">
    <property type="match status" value="1"/>
</dbReference>
<organism evidence="5 6">
    <name type="scientific">Rhizoclosmatium globosum</name>
    <dbReference type="NCBI Taxonomy" id="329046"/>
    <lineage>
        <taxon>Eukaryota</taxon>
        <taxon>Fungi</taxon>
        <taxon>Fungi incertae sedis</taxon>
        <taxon>Chytridiomycota</taxon>
        <taxon>Chytridiomycota incertae sedis</taxon>
        <taxon>Chytridiomycetes</taxon>
        <taxon>Chytridiales</taxon>
        <taxon>Chytriomycetaceae</taxon>
        <taxon>Rhizoclosmatium</taxon>
    </lineage>
</organism>
<dbReference type="InterPro" id="IPR031107">
    <property type="entry name" value="Small_HSP"/>
</dbReference>
<dbReference type="Pfam" id="PF00011">
    <property type="entry name" value="HSP20"/>
    <property type="match status" value="1"/>
</dbReference>
<dbReference type="SUPFAM" id="SSF49764">
    <property type="entry name" value="HSP20-like chaperones"/>
    <property type="match status" value="1"/>
</dbReference>